<comment type="similarity">
    <text evidence="2">Belongs to the MotB family.</text>
</comment>
<dbReference type="InterPro" id="IPR036737">
    <property type="entry name" value="OmpA-like_sf"/>
</dbReference>
<dbReference type="CDD" id="cd07185">
    <property type="entry name" value="OmpA_C-like"/>
    <property type="match status" value="1"/>
</dbReference>
<name>A0A521FQT5_9RHOB</name>
<evidence type="ECO:0000256" key="5">
    <source>
        <dbReference type="ARBA" id="ARBA00022989"/>
    </source>
</evidence>
<gene>
    <name evidence="10" type="ORF">SAMN06265173_1456</name>
</gene>
<evidence type="ECO:0000256" key="2">
    <source>
        <dbReference type="ARBA" id="ARBA00008914"/>
    </source>
</evidence>
<dbReference type="OrthoDB" id="7170686at2"/>
<dbReference type="EMBL" id="FXTO01000045">
    <property type="protein sequence ID" value="SMO98585.1"/>
    <property type="molecule type" value="Genomic_DNA"/>
</dbReference>
<evidence type="ECO:0000313" key="11">
    <source>
        <dbReference type="Proteomes" id="UP000316030"/>
    </source>
</evidence>
<dbReference type="RefSeq" id="WP_142494899.1">
    <property type="nucleotide sequence ID" value="NZ_FXTO01000045.1"/>
</dbReference>
<protein>
    <submittedName>
        <fullName evidence="10">Chemotaxis protein MotB</fullName>
    </submittedName>
</protein>
<dbReference type="PROSITE" id="PS51123">
    <property type="entry name" value="OMPA_2"/>
    <property type="match status" value="1"/>
</dbReference>
<dbReference type="PANTHER" id="PTHR30329">
    <property type="entry name" value="STATOR ELEMENT OF FLAGELLAR MOTOR COMPLEX"/>
    <property type="match status" value="1"/>
</dbReference>
<dbReference type="Pfam" id="PF13677">
    <property type="entry name" value="MotB_plug"/>
    <property type="match status" value="1"/>
</dbReference>
<keyword evidence="5 8" id="KW-1133">Transmembrane helix</keyword>
<reference evidence="10 11" key="1">
    <citation type="submission" date="2017-05" db="EMBL/GenBank/DDBJ databases">
        <authorList>
            <person name="Varghese N."/>
            <person name="Submissions S."/>
        </authorList>
    </citation>
    <scope>NUCLEOTIDE SEQUENCE [LARGE SCALE GENOMIC DNA]</scope>
    <source>
        <strain evidence="10 11">DSM 29506</strain>
    </source>
</reference>
<evidence type="ECO:0000256" key="1">
    <source>
        <dbReference type="ARBA" id="ARBA00004162"/>
    </source>
</evidence>
<evidence type="ECO:0000313" key="10">
    <source>
        <dbReference type="EMBL" id="SMO98585.1"/>
    </source>
</evidence>
<keyword evidence="11" id="KW-1185">Reference proteome</keyword>
<dbReference type="AlphaFoldDB" id="A0A521FQT5"/>
<feature type="transmembrane region" description="Helical" evidence="8">
    <location>
        <begin position="29"/>
        <end position="51"/>
    </location>
</feature>
<accession>A0A521FQT5</accession>
<sequence>MSRSPVPAPVEDPPQEECPKCPPVGSPAWMATFADIATLLMAFFVLILSFAEFNQPKFKMVAGSLKKSFGVQREVPVVEQPLGTTVLKLDFSPSPEPAITQELRQDTTQIEQPKIRTTDQDTPEQQAARELAEAIQEAVQQGQIQVETQDGQVVMTFDQDTPEPLSQKLAQASEALQQAQQATGLPTDDVALKGLTGDLSELAEASRQQAERAETQITEGKAERSAALAEAQLRVALRREVSQGLVTVEQREDRVFVTIGAGGAFPSGDADLTEEARDVMSRLAFAAMNEASNIVVTGHTDSVPLSVASAYRDNWGLAAARASSVVRELSGTGLIAADRLTAISRGETMPVDDNTTAQGREQNRRIEIEITY</sequence>
<evidence type="ECO:0000256" key="7">
    <source>
        <dbReference type="PROSITE-ProRule" id="PRU00473"/>
    </source>
</evidence>
<feature type="domain" description="OmpA-like" evidence="9">
    <location>
        <begin position="252"/>
        <end position="372"/>
    </location>
</feature>
<dbReference type="SUPFAM" id="SSF103088">
    <property type="entry name" value="OmpA-like"/>
    <property type="match status" value="1"/>
</dbReference>
<evidence type="ECO:0000256" key="6">
    <source>
        <dbReference type="ARBA" id="ARBA00023136"/>
    </source>
</evidence>
<dbReference type="InterPro" id="IPR050330">
    <property type="entry name" value="Bact_OuterMem_StrucFunc"/>
</dbReference>
<proteinExistence type="inferred from homology"/>
<dbReference type="Proteomes" id="UP000316030">
    <property type="component" value="Unassembled WGS sequence"/>
</dbReference>
<evidence type="ECO:0000256" key="8">
    <source>
        <dbReference type="SAM" id="Phobius"/>
    </source>
</evidence>
<evidence type="ECO:0000256" key="3">
    <source>
        <dbReference type="ARBA" id="ARBA00022475"/>
    </source>
</evidence>
<dbReference type="InterPro" id="IPR025713">
    <property type="entry name" value="MotB-like_N_dom"/>
</dbReference>
<dbReference type="Pfam" id="PF00691">
    <property type="entry name" value="OmpA"/>
    <property type="match status" value="1"/>
</dbReference>
<dbReference type="InterPro" id="IPR006665">
    <property type="entry name" value="OmpA-like"/>
</dbReference>
<keyword evidence="3" id="KW-1003">Cell membrane</keyword>
<keyword evidence="4 8" id="KW-0812">Transmembrane</keyword>
<dbReference type="GO" id="GO:0005886">
    <property type="term" value="C:plasma membrane"/>
    <property type="evidence" value="ECO:0007669"/>
    <property type="project" value="UniProtKB-SubCell"/>
</dbReference>
<organism evidence="10 11">
    <name type="scientific">Thalassovita litoralis</name>
    <dbReference type="NCBI Taxonomy" id="1010611"/>
    <lineage>
        <taxon>Bacteria</taxon>
        <taxon>Pseudomonadati</taxon>
        <taxon>Pseudomonadota</taxon>
        <taxon>Alphaproteobacteria</taxon>
        <taxon>Rhodobacterales</taxon>
        <taxon>Roseobacteraceae</taxon>
        <taxon>Thalassovita</taxon>
    </lineage>
</organism>
<dbReference type="Gene3D" id="3.30.1330.60">
    <property type="entry name" value="OmpA-like domain"/>
    <property type="match status" value="1"/>
</dbReference>
<evidence type="ECO:0000259" key="9">
    <source>
        <dbReference type="PROSITE" id="PS51123"/>
    </source>
</evidence>
<comment type="subcellular location">
    <subcellularLocation>
        <location evidence="1">Cell membrane</location>
        <topology evidence="1">Single-pass membrane protein</topology>
    </subcellularLocation>
</comment>
<dbReference type="PANTHER" id="PTHR30329:SF21">
    <property type="entry name" value="LIPOPROTEIN YIAD-RELATED"/>
    <property type="match status" value="1"/>
</dbReference>
<keyword evidence="6 7" id="KW-0472">Membrane</keyword>
<evidence type="ECO:0000256" key="4">
    <source>
        <dbReference type="ARBA" id="ARBA00022692"/>
    </source>
</evidence>